<evidence type="ECO:0000313" key="10">
    <source>
        <dbReference type="Proteomes" id="UP000030706"/>
    </source>
</evidence>
<evidence type="ECO:0000256" key="8">
    <source>
        <dbReference type="RuleBase" id="RU361238"/>
    </source>
</evidence>
<dbReference type="GO" id="GO:0046872">
    <property type="term" value="F:metal ion binding"/>
    <property type="evidence" value="ECO:0007669"/>
    <property type="project" value="UniProtKB-KW"/>
</dbReference>
<keyword evidence="5 8" id="KW-0378">Hydrolase</keyword>
<evidence type="ECO:0000256" key="3">
    <source>
        <dbReference type="ARBA" id="ARBA00022723"/>
    </source>
</evidence>
<reference evidence="9 10" key="1">
    <citation type="journal article" date="2014" name="BMC Genomics">
        <title>Genome sequencing of four Aureobasidium pullulans varieties: biotechnological potential, stress tolerance, and description of new species.</title>
        <authorList>
            <person name="Gostin Ar C."/>
            <person name="Ohm R.A."/>
            <person name="Kogej T."/>
            <person name="Sonjak S."/>
            <person name="Turk M."/>
            <person name="Zajc J."/>
            <person name="Zalar P."/>
            <person name="Grube M."/>
            <person name="Sun H."/>
            <person name="Han J."/>
            <person name="Sharma A."/>
            <person name="Chiniquy J."/>
            <person name="Ngan C.Y."/>
            <person name="Lipzen A."/>
            <person name="Barry K."/>
            <person name="Grigoriev I.V."/>
            <person name="Gunde-Cimerman N."/>
        </authorList>
    </citation>
    <scope>NUCLEOTIDE SEQUENCE [LARGE SCALE GENOMIC DNA]</scope>
    <source>
        <strain evidence="9 10">EXF-150</strain>
    </source>
</reference>
<dbReference type="Proteomes" id="UP000030706">
    <property type="component" value="Unassembled WGS sequence"/>
</dbReference>
<dbReference type="SUPFAM" id="SSF53474">
    <property type="entry name" value="alpha/beta-Hydrolases"/>
    <property type="match status" value="2"/>
</dbReference>
<name>A0A074XF40_AURPU</name>
<gene>
    <name evidence="9" type="ORF">M438DRAFT_325643</name>
</gene>
<evidence type="ECO:0000256" key="1">
    <source>
        <dbReference type="ARBA" id="ARBA00006249"/>
    </source>
</evidence>
<keyword evidence="10" id="KW-1185">Reference proteome</keyword>
<evidence type="ECO:0000256" key="4">
    <source>
        <dbReference type="ARBA" id="ARBA00022729"/>
    </source>
</evidence>
<dbReference type="GO" id="GO:0030600">
    <property type="term" value="F:feruloyl esterase activity"/>
    <property type="evidence" value="ECO:0007669"/>
    <property type="project" value="UniProtKB-ARBA"/>
</dbReference>
<sequence>MSCQCINIMHSPFWTISTAAVCVAVAQASSLEDVCTSAYAVAALPAANFYQGITIDNASVTANPVYAANASGNVMFPDSTFDYCNISFSYSHDGIEGDKVRLVYWLPSPDNFKDRFLSTGGGGYLISSGDGLSGSLPGGIIYGAAAGTTDAGFGSLSTQFSSVFLLANGTANFHNLNMFGFQAIHEMTVLGKEFTKGFFNMTKDDKLYAYYQGCSEGGRDGWSQIQRYGDQFDGAVVGAPAFRFAFQQVQHAYSDIVEQTLDYYPPPCEMEKILNETIAACDPLDGKTDGVVARTDLCKLRFNTSSLIGTPYSCAASPVYMGFPPHPAWPAQNGTVTAKAVQVADTIIQGLRDSHGKQAYLSYQPASIFADAFTQYDTNTSSFTLWPSDFAAQFVLPFLDLVNATSFANLDNVTYDTLKQWMYKGWQMYESTLHTTWPDLSSFHSSGGKILHYHGESDFSIPTGSSVHYRDSVREIMYPHLSFNASNAALNDWYRLFLIPGAGHCGLNAYQPNHPFPQTNLQVMIEWVEKGIVPQTLNATVLQGDRKGENEQVCAWPLRPSWSKSGNGSVECRFDSKGLETWEVEFDAFKMPVY</sequence>
<dbReference type="InterPro" id="IPR011118">
    <property type="entry name" value="Tannase/feruloyl_esterase"/>
</dbReference>
<keyword evidence="6" id="KW-0106">Calcium</keyword>
<feature type="signal peptide" evidence="8">
    <location>
        <begin position="1"/>
        <end position="28"/>
    </location>
</feature>
<accession>A0A074XF40</accession>
<dbReference type="PANTHER" id="PTHR33938:SF16">
    <property type="entry name" value="CARBOXYLIC ESTER HYDROLASE"/>
    <property type="match status" value="1"/>
</dbReference>
<keyword evidence="3" id="KW-0479">Metal-binding</keyword>
<dbReference type="HOGENOM" id="CLU_014819_2_1_1"/>
<keyword evidence="2" id="KW-0719">Serine esterase</keyword>
<proteinExistence type="inferred from homology"/>
<dbReference type="AlphaFoldDB" id="A0A074XF40"/>
<dbReference type="GeneID" id="40745405"/>
<protein>
    <recommendedName>
        <fullName evidence="8">Carboxylic ester hydrolase</fullName>
        <ecNumber evidence="8">3.1.1.-</ecNumber>
    </recommendedName>
</protein>
<dbReference type="EMBL" id="KL584996">
    <property type="protein sequence ID" value="KEQ80642.1"/>
    <property type="molecule type" value="Genomic_DNA"/>
</dbReference>
<feature type="chain" id="PRO_5005104619" description="Carboxylic ester hydrolase" evidence="8">
    <location>
        <begin position="29"/>
        <end position="594"/>
    </location>
</feature>
<organism evidence="9 10">
    <name type="scientific">Aureobasidium pullulans EXF-150</name>
    <dbReference type="NCBI Taxonomy" id="1043002"/>
    <lineage>
        <taxon>Eukaryota</taxon>
        <taxon>Fungi</taxon>
        <taxon>Dikarya</taxon>
        <taxon>Ascomycota</taxon>
        <taxon>Pezizomycotina</taxon>
        <taxon>Dothideomycetes</taxon>
        <taxon>Dothideomycetidae</taxon>
        <taxon>Dothideales</taxon>
        <taxon>Saccotheciaceae</taxon>
        <taxon>Aureobasidium</taxon>
    </lineage>
</organism>
<dbReference type="RefSeq" id="XP_029756829.1">
    <property type="nucleotide sequence ID" value="XM_029903099.1"/>
</dbReference>
<evidence type="ECO:0000256" key="6">
    <source>
        <dbReference type="ARBA" id="ARBA00022837"/>
    </source>
</evidence>
<dbReference type="PANTHER" id="PTHR33938">
    <property type="entry name" value="FERULOYL ESTERASE B-RELATED"/>
    <property type="match status" value="1"/>
</dbReference>
<feature type="non-terminal residue" evidence="9">
    <location>
        <position position="1"/>
    </location>
</feature>
<keyword evidence="4 8" id="KW-0732">Signal</keyword>
<dbReference type="OrthoDB" id="3039123at2759"/>
<keyword evidence="7" id="KW-1015">Disulfide bond</keyword>
<dbReference type="Pfam" id="PF07519">
    <property type="entry name" value="Tannase"/>
    <property type="match status" value="1"/>
</dbReference>
<evidence type="ECO:0000313" key="9">
    <source>
        <dbReference type="EMBL" id="KEQ80642.1"/>
    </source>
</evidence>
<dbReference type="InterPro" id="IPR029058">
    <property type="entry name" value="AB_hydrolase_fold"/>
</dbReference>
<comment type="similarity">
    <text evidence="1 8">Belongs to the tannase family.</text>
</comment>
<evidence type="ECO:0000256" key="2">
    <source>
        <dbReference type="ARBA" id="ARBA00022487"/>
    </source>
</evidence>
<evidence type="ECO:0000256" key="7">
    <source>
        <dbReference type="ARBA" id="ARBA00023157"/>
    </source>
</evidence>
<evidence type="ECO:0000256" key="5">
    <source>
        <dbReference type="ARBA" id="ARBA00022801"/>
    </source>
</evidence>
<dbReference type="EC" id="3.1.1.-" evidence="8"/>